<comment type="caution">
    <text evidence="2">The sequence shown here is derived from an EMBL/GenBank/DDBJ whole genome shotgun (WGS) entry which is preliminary data.</text>
</comment>
<name>A0ABQ4X9J9_9ASTR</name>
<evidence type="ECO:0000256" key="1">
    <source>
        <dbReference type="SAM" id="Phobius"/>
    </source>
</evidence>
<proteinExistence type="predicted"/>
<keyword evidence="1" id="KW-0472">Membrane</keyword>
<keyword evidence="1" id="KW-1133">Transmembrane helix</keyword>
<protein>
    <submittedName>
        <fullName evidence="2">Uncharacterized protein</fullName>
    </submittedName>
</protein>
<feature type="transmembrane region" description="Helical" evidence="1">
    <location>
        <begin position="114"/>
        <end position="133"/>
    </location>
</feature>
<accession>A0ABQ4X9J9</accession>
<reference evidence="2" key="2">
    <citation type="submission" date="2022-01" db="EMBL/GenBank/DDBJ databases">
        <authorList>
            <person name="Yamashiro T."/>
            <person name="Shiraishi A."/>
            <person name="Satake H."/>
            <person name="Nakayama K."/>
        </authorList>
    </citation>
    <scope>NUCLEOTIDE SEQUENCE</scope>
</reference>
<keyword evidence="3" id="KW-1185">Reference proteome</keyword>
<evidence type="ECO:0000313" key="3">
    <source>
        <dbReference type="Proteomes" id="UP001151760"/>
    </source>
</evidence>
<reference evidence="2" key="1">
    <citation type="journal article" date="2022" name="Int. J. Mol. Sci.">
        <title>Draft Genome of Tanacetum Coccineum: Genomic Comparison of Closely Related Tanacetum-Family Plants.</title>
        <authorList>
            <person name="Yamashiro T."/>
            <person name="Shiraishi A."/>
            <person name="Nakayama K."/>
            <person name="Satake H."/>
        </authorList>
    </citation>
    <scope>NUCLEOTIDE SEQUENCE</scope>
</reference>
<dbReference type="EMBL" id="BQNB010009325">
    <property type="protein sequence ID" value="GJS61937.1"/>
    <property type="molecule type" value="Genomic_DNA"/>
</dbReference>
<sequence>MFQLRCWLAKATPTYLLSFDTSLNDVRVLTVSSFLLKPGCWKVSADLFIHTFLKLHYWTLTLEVSQTSTLITGVSLLIPSSSRIPTLPGHVANLLAILSLYSTLPIVVTFPLSLVVNIICYLAFLLFGNINVYEVSFKGISCTRGSPTSRVHLSRFLMLDSYVIFTVNQHLGGDDDEVVCSSKLGNACLSRW</sequence>
<gene>
    <name evidence="2" type="ORF">Tco_0656721</name>
</gene>
<evidence type="ECO:0000313" key="2">
    <source>
        <dbReference type="EMBL" id="GJS61937.1"/>
    </source>
</evidence>
<organism evidence="2 3">
    <name type="scientific">Tanacetum coccineum</name>
    <dbReference type="NCBI Taxonomy" id="301880"/>
    <lineage>
        <taxon>Eukaryota</taxon>
        <taxon>Viridiplantae</taxon>
        <taxon>Streptophyta</taxon>
        <taxon>Embryophyta</taxon>
        <taxon>Tracheophyta</taxon>
        <taxon>Spermatophyta</taxon>
        <taxon>Magnoliopsida</taxon>
        <taxon>eudicotyledons</taxon>
        <taxon>Gunneridae</taxon>
        <taxon>Pentapetalae</taxon>
        <taxon>asterids</taxon>
        <taxon>campanulids</taxon>
        <taxon>Asterales</taxon>
        <taxon>Asteraceae</taxon>
        <taxon>Asteroideae</taxon>
        <taxon>Anthemideae</taxon>
        <taxon>Anthemidinae</taxon>
        <taxon>Tanacetum</taxon>
    </lineage>
</organism>
<keyword evidence="1" id="KW-0812">Transmembrane</keyword>
<dbReference type="Proteomes" id="UP001151760">
    <property type="component" value="Unassembled WGS sequence"/>
</dbReference>